<sequence>MLPVQKRSAEPRYENQFFRISRSETAGWGAFAVQKLRQGDLILREKSLFVADQATLFREFERLDLPSKNIALSLHANELAKLGIPHIQAIWATNCFTVGGQRAGLFPIAARFNHACYPAHNVRFHFDHESDCLVLRGSHSE</sequence>
<dbReference type="Proteomes" id="UP000562929">
    <property type="component" value="Unassembled WGS sequence"/>
</dbReference>
<organism evidence="1 2">
    <name type="scientific">Ophiocordyceps camponoti-floridani</name>
    <dbReference type="NCBI Taxonomy" id="2030778"/>
    <lineage>
        <taxon>Eukaryota</taxon>
        <taxon>Fungi</taxon>
        <taxon>Dikarya</taxon>
        <taxon>Ascomycota</taxon>
        <taxon>Pezizomycotina</taxon>
        <taxon>Sordariomycetes</taxon>
        <taxon>Hypocreomycetidae</taxon>
        <taxon>Hypocreales</taxon>
        <taxon>Ophiocordycipitaceae</taxon>
        <taxon>Ophiocordyceps</taxon>
    </lineage>
</organism>
<reference evidence="1 2" key="1">
    <citation type="journal article" date="2020" name="G3 (Bethesda)">
        <title>Genetic Underpinnings of Host Manipulation by Ophiocordyceps as Revealed by Comparative Transcriptomics.</title>
        <authorList>
            <person name="Will I."/>
            <person name="Das B."/>
            <person name="Trinh T."/>
            <person name="Brachmann A."/>
            <person name="Ohm R.A."/>
            <person name="de Bekker C."/>
        </authorList>
    </citation>
    <scope>NUCLEOTIDE SEQUENCE [LARGE SCALE GENOMIC DNA]</scope>
    <source>
        <strain evidence="1 2">EC05</strain>
    </source>
</reference>
<accession>A0A8H4VE10</accession>
<name>A0A8H4VE10_9HYPO</name>
<evidence type="ECO:0000313" key="2">
    <source>
        <dbReference type="Proteomes" id="UP000562929"/>
    </source>
</evidence>
<dbReference type="PANTHER" id="PTHR47332:SF4">
    <property type="entry name" value="SET DOMAIN-CONTAINING PROTEIN 5"/>
    <property type="match status" value="1"/>
</dbReference>
<keyword evidence="2" id="KW-1185">Reference proteome</keyword>
<dbReference type="AlphaFoldDB" id="A0A8H4VE10"/>
<comment type="caution">
    <text evidence="1">The sequence shown here is derived from an EMBL/GenBank/DDBJ whole genome shotgun (WGS) entry which is preliminary data.</text>
</comment>
<dbReference type="Gene3D" id="2.170.270.10">
    <property type="entry name" value="SET domain"/>
    <property type="match status" value="1"/>
</dbReference>
<dbReference type="OrthoDB" id="3180714at2759"/>
<proteinExistence type="predicted"/>
<dbReference type="SUPFAM" id="SSF82199">
    <property type="entry name" value="SET domain"/>
    <property type="match status" value="1"/>
</dbReference>
<gene>
    <name evidence="1" type="ORF">GQ602_003252</name>
</gene>
<dbReference type="EMBL" id="JAACLJ010000003">
    <property type="protein sequence ID" value="KAF4589363.1"/>
    <property type="molecule type" value="Genomic_DNA"/>
</dbReference>
<evidence type="ECO:0000313" key="1">
    <source>
        <dbReference type="EMBL" id="KAF4589363.1"/>
    </source>
</evidence>
<dbReference type="InterPro" id="IPR053185">
    <property type="entry name" value="SET_domain_protein"/>
</dbReference>
<dbReference type="PANTHER" id="PTHR47332">
    <property type="entry name" value="SET DOMAIN-CONTAINING PROTEIN 5"/>
    <property type="match status" value="1"/>
</dbReference>
<dbReference type="InterPro" id="IPR046341">
    <property type="entry name" value="SET_dom_sf"/>
</dbReference>
<protein>
    <submittedName>
        <fullName evidence="1">SET domain protein</fullName>
    </submittedName>
</protein>